<gene>
    <name evidence="1" type="ORF">IFM89_038275</name>
</gene>
<evidence type="ECO:0000313" key="2">
    <source>
        <dbReference type="Proteomes" id="UP000631114"/>
    </source>
</evidence>
<dbReference type="AlphaFoldDB" id="A0A835IJJ2"/>
<evidence type="ECO:0000313" key="1">
    <source>
        <dbReference type="EMBL" id="KAF9617733.1"/>
    </source>
</evidence>
<reference evidence="1 2" key="1">
    <citation type="submission" date="2020-10" db="EMBL/GenBank/DDBJ databases">
        <title>The Coptis chinensis genome and diversification of protoberbering-type alkaloids.</title>
        <authorList>
            <person name="Wang B."/>
            <person name="Shu S."/>
            <person name="Song C."/>
            <person name="Liu Y."/>
        </authorList>
    </citation>
    <scope>NUCLEOTIDE SEQUENCE [LARGE SCALE GENOMIC DNA]</scope>
    <source>
        <strain evidence="1">HL-2020</strain>
        <tissue evidence="1">Leaf</tissue>
    </source>
</reference>
<proteinExistence type="predicted"/>
<comment type="caution">
    <text evidence="1">The sequence shown here is derived from an EMBL/GenBank/DDBJ whole genome shotgun (WGS) entry which is preliminary data.</text>
</comment>
<organism evidence="1 2">
    <name type="scientific">Coptis chinensis</name>
    <dbReference type="NCBI Taxonomy" id="261450"/>
    <lineage>
        <taxon>Eukaryota</taxon>
        <taxon>Viridiplantae</taxon>
        <taxon>Streptophyta</taxon>
        <taxon>Embryophyta</taxon>
        <taxon>Tracheophyta</taxon>
        <taxon>Spermatophyta</taxon>
        <taxon>Magnoliopsida</taxon>
        <taxon>Ranunculales</taxon>
        <taxon>Ranunculaceae</taxon>
        <taxon>Coptidoideae</taxon>
        <taxon>Coptis</taxon>
    </lineage>
</organism>
<dbReference type="Proteomes" id="UP000631114">
    <property type="component" value="Unassembled WGS sequence"/>
</dbReference>
<name>A0A835IJJ2_9MAGN</name>
<sequence length="137" mass="15521">MVIEDATQICTDQVRRNDTFHYQKKGSKIITGRLDASTLSSYVNDNKNILKDITGAICNTHIVLTDRSEYGASYEKCNSIGRASNHCRRLPQNRQVRDHAIVAQTARLCRTIALSNNGPCVRNQFSRKKTKTKFAKF</sequence>
<dbReference type="EMBL" id="JADFTS010000003">
    <property type="protein sequence ID" value="KAF9617733.1"/>
    <property type="molecule type" value="Genomic_DNA"/>
</dbReference>
<keyword evidence="2" id="KW-1185">Reference proteome</keyword>
<accession>A0A835IJJ2</accession>
<protein>
    <submittedName>
        <fullName evidence="1">Uncharacterized protein</fullName>
    </submittedName>
</protein>